<name>A0A2H0CGN9_9BACT</name>
<dbReference type="PANTHER" id="PTHR43022:SF1">
    <property type="entry name" value="PROTEIN SMF"/>
    <property type="match status" value="1"/>
</dbReference>
<dbReference type="SUPFAM" id="SSF102405">
    <property type="entry name" value="MCP/YpsA-like"/>
    <property type="match status" value="1"/>
</dbReference>
<protein>
    <submittedName>
        <fullName evidence="3">DNA-protecting protein DprA</fullName>
    </submittedName>
</protein>
<dbReference type="PANTHER" id="PTHR43022">
    <property type="entry name" value="PROTEIN SMF"/>
    <property type="match status" value="1"/>
</dbReference>
<dbReference type="NCBIfam" id="TIGR00732">
    <property type="entry name" value="dprA"/>
    <property type="match status" value="1"/>
</dbReference>
<evidence type="ECO:0000259" key="2">
    <source>
        <dbReference type="Pfam" id="PF02481"/>
    </source>
</evidence>
<sequence length="291" mass="32342">MQIRKLLKKEFPAALLEIPQPPEDLWIIGELPTNKNLIYLCVVGSRKFTSYGRETCEKIIAGLKGYPIVIVSGFAIGIDTISHKKAMQVGLKTIVFPGSGLGDEAIYPKTNVRLIREVVESGGCLISEFEPDFKATQWSFPMRNRLMAGISKSVLIIEAEEKSGTLITARLATEYNRDVLAVPGSIFSSSSKGTNRLIRQGATPVTCPEDVLEALGFEKEEDKQACLRRQAKLFEDLSPEEKKVVDLLREPIPRDDLIRAMKMPTPNANAILSIMEIKELIKEELGEIRLA</sequence>
<dbReference type="GO" id="GO:0009294">
    <property type="term" value="P:DNA-mediated transformation"/>
    <property type="evidence" value="ECO:0007669"/>
    <property type="project" value="InterPro"/>
</dbReference>
<accession>A0A2H0CGN9</accession>
<evidence type="ECO:0000256" key="1">
    <source>
        <dbReference type="ARBA" id="ARBA00006525"/>
    </source>
</evidence>
<evidence type="ECO:0000313" key="4">
    <source>
        <dbReference type="Proteomes" id="UP000229176"/>
    </source>
</evidence>
<comment type="similarity">
    <text evidence="1">Belongs to the DprA/Smf family.</text>
</comment>
<dbReference type="InterPro" id="IPR036388">
    <property type="entry name" value="WH-like_DNA-bd_sf"/>
</dbReference>
<proteinExistence type="inferred from homology"/>
<dbReference type="Proteomes" id="UP000229176">
    <property type="component" value="Unassembled WGS sequence"/>
</dbReference>
<dbReference type="Gene3D" id="1.10.10.10">
    <property type="entry name" value="Winged helix-like DNA-binding domain superfamily/Winged helix DNA-binding domain"/>
    <property type="match status" value="1"/>
</dbReference>
<gene>
    <name evidence="3" type="primary">dprA</name>
    <name evidence="3" type="ORF">COW91_01385</name>
</gene>
<dbReference type="InterPro" id="IPR057666">
    <property type="entry name" value="DrpA_SLOG"/>
</dbReference>
<comment type="caution">
    <text evidence="3">The sequence shown here is derived from an EMBL/GenBank/DDBJ whole genome shotgun (WGS) entry which is preliminary data.</text>
</comment>
<feature type="domain" description="Smf/DprA SLOG" evidence="2">
    <location>
        <begin position="7"/>
        <end position="215"/>
    </location>
</feature>
<dbReference type="AlphaFoldDB" id="A0A2H0CGN9"/>
<evidence type="ECO:0000313" key="3">
    <source>
        <dbReference type="EMBL" id="PIP69064.1"/>
    </source>
</evidence>
<reference evidence="3 4" key="1">
    <citation type="submission" date="2017-09" db="EMBL/GenBank/DDBJ databases">
        <title>Depth-based differentiation of microbial function through sediment-hosted aquifers and enrichment of novel symbionts in the deep terrestrial subsurface.</title>
        <authorList>
            <person name="Probst A.J."/>
            <person name="Ladd B."/>
            <person name="Jarett J.K."/>
            <person name="Geller-Mcgrath D.E."/>
            <person name="Sieber C.M."/>
            <person name="Emerson J.B."/>
            <person name="Anantharaman K."/>
            <person name="Thomas B.C."/>
            <person name="Malmstrom R."/>
            <person name="Stieglmeier M."/>
            <person name="Klingl A."/>
            <person name="Woyke T."/>
            <person name="Ryan C.M."/>
            <person name="Banfield J.F."/>
        </authorList>
    </citation>
    <scope>NUCLEOTIDE SEQUENCE [LARGE SCALE GENOMIC DNA]</scope>
    <source>
        <strain evidence="3">CG22_combo_CG10-13_8_21_14_all_32_8</strain>
    </source>
</reference>
<dbReference type="InterPro" id="IPR003488">
    <property type="entry name" value="DprA"/>
</dbReference>
<dbReference type="EMBL" id="PCTI01000016">
    <property type="protein sequence ID" value="PIP69064.1"/>
    <property type="molecule type" value="Genomic_DNA"/>
</dbReference>
<organism evidence="3 4">
    <name type="scientific">Candidatus Nomurabacteria bacterium CG22_combo_CG10-13_8_21_14_all_32_8</name>
    <dbReference type="NCBI Taxonomy" id="1974732"/>
    <lineage>
        <taxon>Bacteria</taxon>
        <taxon>Candidatus Nomuraibacteriota</taxon>
    </lineage>
</organism>
<dbReference type="Gene3D" id="3.40.50.450">
    <property type="match status" value="1"/>
</dbReference>
<dbReference type="Pfam" id="PF02481">
    <property type="entry name" value="DNA_processg_A"/>
    <property type="match status" value="1"/>
</dbReference>